<dbReference type="OrthoDB" id="9824828at2"/>
<accession>G2KQ33</accession>
<keyword evidence="2" id="KW-1185">Reference proteome</keyword>
<dbReference type="AlphaFoldDB" id="G2KQ33"/>
<sequence>MAGVGETYSLSEDYLRGAFERARADKQDFLITYTYGEDGMPWGYCPMIDIHESCVAVTKDTMRRELLGVYTKHGVLNISRVYDLSCDFENACGGVEKLPYEVDVAANDIIVKVGAVEEWQNQPFWKRWFTKPKI</sequence>
<evidence type="ECO:0000313" key="1">
    <source>
        <dbReference type="EMBL" id="AEP08575.1"/>
    </source>
</evidence>
<evidence type="ECO:0000313" key="2">
    <source>
        <dbReference type="Proteomes" id="UP000009286"/>
    </source>
</evidence>
<protein>
    <submittedName>
        <fullName evidence="1">Uncharacterized protein</fullName>
    </submittedName>
</protein>
<dbReference type="KEGG" id="mai:MICA_229"/>
<dbReference type="HOGENOM" id="CLU_1893782_0_0_5"/>
<organism evidence="1 2">
    <name type="scientific">Micavibrio aeruginosavorus (strain ARL-13)</name>
    <dbReference type="NCBI Taxonomy" id="856793"/>
    <lineage>
        <taxon>Bacteria</taxon>
        <taxon>Pseudomonadati</taxon>
        <taxon>Bdellovibrionota</taxon>
        <taxon>Bdellovibrionia</taxon>
        <taxon>Bdellovibrionales</taxon>
        <taxon>Pseudobdellovibrionaceae</taxon>
        <taxon>Micavibrio</taxon>
    </lineage>
</organism>
<reference evidence="1 2" key="1">
    <citation type="journal article" date="2011" name="BMC Genomics">
        <title>Genomic insights into an obligate epibiotic bacterial predator: Micavibrio aeruginosavorus ARL-13.</title>
        <authorList>
            <person name="Wang Z."/>
            <person name="Kadouri D."/>
            <person name="Wu M."/>
        </authorList>
    </citation>
    <scope>NUCLEOTIDE SEQUENCE [LARGE SCALE GENOMIC DNA]</scope>
    <source>
        <strain evidence="1 2">ARL-13</strain>
    </source>
</reference>
<dbReference type="RefSeq" id="WP_014101798.1">
    <property type="nucleotide sequence ID" value="NC_016026.1"/>
</dbReference>
<dbReference type="EMBL" id="CP002382">
    <property type="protein sequence ID" value="AEP08575.1"/>
    <property type="molecule type" value="Genomic_DNA"/>
</dbReference>
<gene>
    <name evidence="1" type="ordered locus">MICA_229</name>
</gene>
<dbReference type="Proteomes" id="UP000009286">
    <property type="component" value="Chromosome"/>
</dbReference>
<proteinExistence type="predicted"/>
<name>G2KQ33_MICAA</name>